<keyword evidence="2" id="KW-1133">Transmembrane helix</keyword>
<evidence type="ECO:0000256" key="3">
    <source>
        <dbReference type="SAM" id="SignalP"/>
    </source>
</evidence>
<comment type="caution">
    <text evidence="4">The sequence shown here is derived from an EMBL/GenBank/DDBJ whole genome shotgun (WGS) entry which is preliminary data.</text>
</comment>
<keyword evidence="5" id="KW-1185">Reference proteome</keyword>
<feature type="signal peptide" evidence="3">
    <location>
        <begin position="1"/>
        <end position="26"/>
    </location>
</feature>
<feature type="transmembrane region" description="Helical" evidence="2">
    <location>
        <begin position="193"/>
        <end position="213"/>
    </location>
</feature>
<feature type="region of interest" description="Disordered" evidence="1">
    <location>
        <begin position="162"/>
        <end position="181"/>
    </location>
</feature>
<evidence type="ECO:0000256" key="1">
    <source>
        <dbReference type="SAM" id="MobiDB-lite"/>
    </source>
</evidence>
<feature type="transmembrane region" description="Helical" evidence="2">
    <location>
        <begin position="220"/>
        <end position="241"/>
    </location>
</feature>
<accession>A0A5C5XPB9</accession>
<sequence length="396" mass="41733" precursor="true">MRWLAWIKRAVFLLVVIGLISAASQAAQRWHAETAALTAEAERLRREAASEPDPVLAAALRQDAQRHESAIPGWGNVRWGYAALAGLMYAAGLVPPGWVLHRGLQALSVPCSRRRAVAAQLLGHAGKYIPGKAMVVFLRVGAILPKSSSAVAASSDVGPSSAGEALHAHTTSLDPRGQAPVSTRPIGRVASCVFFETLLMMGVGGAVAGLLLWRSPLPDWVRLIAAAMAIGSLIPLCPPLLRRLLAFIAARRKIKPDQNPAAREETFSPDSITWSLLIQCWGLSLISWALIGGAFALLIASIPSFEPLPAASELAAVATAAISLGMVLGFASLLPGGAGVREYVTLLVLTPVIGSTHALLAVIAARLMFIIVEALMAGLSAAYLRHLHYLQPLGEG</sequence>
<reference evidence="4 5" key="1">
    <citation type="submission" date="2019-02" db="EMBL/GenBank/DDBJ databases">
        <title>Deep-cultivation of Planctomycetes and their phenomic and genomic characterization uncovers novel biology.</title>
        <authorList>
            <person name="Wiegand S."/>
            <person name="Jogler M."/>
            <person name="Boedeker C."/>
            <person name="Pinto D."/>
            <person name="Vollmers J."/>
            <person name="Rivas-Marin E."/>
            <person name="Kohn T."/>
            <person name="Peeters S.H."/>
            <person name="Heuer A."/>
            <person name="Rast P."/>
            <person name="Oberbeckmann S."/>
            <person name="Bunk B."/>
            <person name="Jeske O."/>
            <person name="Meyerdierks A."/>
            <person name="Storesund J.E."/>
            <person name="Kallscheuer N."/>
            <person name="Luecker S."/>
            <person name="Lage O.M."/>
            <person name="Pohl T."/>
            <person name="Merkel B.J."/>
            <person name="Hornburger P."/>
            <person name="Mueller R.-W."/>
            <person name="Bruemmer F."/>
            <person name="Labrenz M."/>
            <person name="Spormann A.M."/>
            <person name="Op Den Camp H."/>
            <person name="Overmann J."/>
            <person name="Amann R."/>
            <person name="Jetten M.S.M."/>
            <person name="Mascher T."/>
            <person name="Medema M.H."/>
            <person name="Devos D.P."/>
            <person name="Kaster A.-K."/>
            <person name="Ovreas L."/>
            <person name="Rohde M."/>
            <person name="Galperin M.Y."/>
            <person name="Jogler C."/>
        </authorList>
    </citation>
    <scope>NUCLEOTIDE SEQUENCE [LARGE SCALE GENOMIC DNA]</scope>
    <source>
        <strain evidence="4 5">CA85</strain>
    </source>
</reference>
<evidence type="ECO:0008006" key="6">
    <source>
        <dbReference type="Google" id="ProtNLM"/>
    </source>
</evidence>
<keyword evidence="3" id="KW-0732">Signal</keyword>
<name>A0A5C5XPB9_9BACT</name>
<dbReference type="RefSeq" id="WP_146392477.1">
    <property type="nucleotide sequence ID" value="NZ_SJPK01000009.1"/>
</dbReference>
<feature type="transmembrane region" description="Helical" evidence="2">
    <location>
        <begin position="314"/>
        <end position="338"/>
    </location>
</feature>
<evidence type="ECO:0000313" key="5">
    <source>
        <dbReference type="Proteomes" id="UP000318053"/>
    </source>
</evidence>
<organism evidence="4 5">
    <name type="scientific">Allorhodopirellula solitaria</name>
    <dbReference type="NCBI Taxonomy" id="2527987"/>
    <lineage>
        <taxon>Bacteria</taxon>
        <taxon>Pseudomonadati</taxon>
        <taxon>Planctomycetota</taxon>
        <taxon>Planctomycetia</taxon>
        <taxon>Pirellulales</taxon>
        <taxon>Pirellulaceae</taxon>
        <taxon>Allorhodopirellula</taxon>
    </lineage>
</organism>
<dbReference type="OrthoDB" id="256291at2"/>
<feature type="chain" id="PRO_5022801099" description="Lysylphosphatidylglycerol synthase TM region" evidence="3">
    <location>
        <begin position="27"/>
        <end position="396"/>
    </location>
</feature>
<evidence type="ECO:0000313" key="4">
    <source>
        <dbReference type="EMBL" id="TWT64754.1"/>
    </source>
</evidence>
<keyword evidence="2" id="KW-0812">Transmembrane</keyword>
<dbReference type="Proteomes" id="UP000318053">
    <property type="component" value="Unassembled WGS sequence"/>
</dbReference>
<feature type="transmembrane region" description="Helical" evidence="2">
    <location>
        <begin position="276"/>
        <end position="302"/>
    </location>
</feature>
<evidence type="ECO:0000256" key="2">
    <source>
        <dbReference type="SAM" id="Phobius"/>
    </source>
</evidence>
<proteinExistence type="predicted"/>
<dbReference type="AlphaFoldDB" id="A0A5C5XPB9"/>
<protein>
    <recommendedName>
        <fullName evidence="6">Lysylphosphatidylglycerol synthase TM region</fullName>
    </recommendedName>
</protein>
<dbReference type="EMBL" id="SJPK01000009">
    <property type="protein sequence ID" value="TWT64754.1"/>
    <property type="molecule type" value="Genomic_DNA"/>
</dbReference>
<gene>
    <name evidence="4" type="ORF">CA85_35390</name>
</gene>
<keyword evidence="2" id="KW-0472">Membrane</keyword>